<dbReference type="EMBL" id="JAHOAX010000028">
    <property type="protein sequence ID" value="MBV3125422.1"/>
    <property type="molecule type" value="Genomic_DNA"/>
</dbReference>
<protein>
    <recommendedName>
        <fullName evidence="9">Glycosyltransferase</fullName>
    </recommendedName>
</protein>
<accession>A0A076IT13</accession>
<comment type="caution">
    <text evidence="2">The sequence shown here is derived from an EMBL/GenBank/DDBJ whole genome shotgun (WGS) entry which is preliminary data.</text>
</comment>
<evidence type="ECO:0000313" key="5">
    <source>
        <dbReference type="EMBL" id="MBV3125422.1"/>
    </source>
</evidence>
<dbReference type="EMBL" id="VVZB01000007">
    <property type="protein sequence ID" value="KAA5381933.1"/>
    <property type="molecule type" value="Genomic_DNA"/>
</dbReference>
<name>A0A076IT13_9BACT</name>
<reference evidence="5" key="2">
    <citation type="submission" date="2021-06" db="EMBL/GenBank/DDBJ databases">
        <title>Collection of gut derived symbiotic bacterial strains cultured from healthy donors.</title>
        <authorList>
            <person name="Lin H."/>
            <person name="Littmann E."/>
            <person name="Pamer E.G."/>
        </authorList>
    </citation>
    <scope>NUCLEOTIDE SEQUENCE</scope>
    <source>
        <strain evidence="5">MSK.5.10</strain>
    </source>
</reference>
<dbReference type="Proteomes" id="UP000347681">
    <property type="component" value="Unassembled WGS sequence"/>
</dbReference>
<dbReference type="AlphaFoldDB" id="A0A076IT13"/>
<dbReference type="EMBL" id="VVYY01000014">
    <property type="protein sequence ID" value="KAA5395899.1"/>
    <property type="molecule type" value="Genomic_DNA"/>
</dbReference>
<evidence type="ECO:0000313" key="1">
    <source>
        <dbReference type="EMBL" id="GKH79429.1"/>
    </source>
</evidence>
<dbReference type="Proteomes" id="UP001055104">
    <property type="component" value="Unassembled WGS sequence"/>
</dbReference>
<evidence type="ECO:0008006" key="9">
    <source>
        <dbReference type="Google" id="ProtNLM"/>
    </source>
</evidence>
<dbReference type="RefSeq" id="WP_007843429.1">
    <property type="nucleotide sequence ID" value="NZ_BAABZF010000001.1"/>
</dbReference>
<reference evidence="1" key="3">
    <citation type="submission" date="2022-01" db="EMBL/GenBank/DDBJ databases">
        <title>Novel bile acid biosynthetic pathways are enriched in the microbiome of centenarians.</title>
        <authorList>
            <person name="Sato Y."/>
            <person name="Atarashi K."/>
            <person name="Plichta R.D."/>
            <person name="Arai Y."/>
            <person name="Sasajima S."/>
            <person name="Kearney M.S."/>
            <person name="Suda W."/>
            <person name="Takeshita K."/>
            <person name="Sasaki T."/>
            <person name="Okamoto S."/>
            <person name="Skelly N.A."/>
            <person name="Okamura Y."/>
            <person name="Vlamakis H."/>
            <person name="Li Y."/>
            <person name="Tanoue T."/>
            <person name="Takei H."/>
            <person name="Nittono H."/>
            <person name="Narushima S."/>
            <person name="Irie J."/>
            <person name="Itoh H."/>
            <person name="Moriya K."/>
            <person name="Sugiura Y."/>
            <person name="Suematsu M."/>
            <person name="Moritoki N."/>
            <person name="Shibata S."/>
            <person name="Littman R.D."/>
            <person name="Fischbach A.M."/>
            <person name="Uwamino Y."/>
            <person name="Inoue T."/>
            <person name="Honda A."/>
            <person name="Hattori M."/>
            <person name="Murai T."/>
            <person name="Xavier J.R."/>
            <person name="Hirose N."/>
            <person name="Honda K."/>
        </authorList>
    </citation>
    <scope>NUCLEOTIDE SEQUENCE</scope>
    <source>
        <strain evidence="1">CE91-St7</strain>
    </source>
</reference>
<evidence type="ECO:0000313" key="3">
    <source>
        <dbReference type="EMBL" id="KAA5395899.1"/>
    </source>
</evidence>
<organism evidence="2 6">
    <name type="scientific">Phocaeicola dorei</name>
    <dbReference type="NCBI Taxonomy" id="357276"/>
    <lineage>
        <taxon>Bacteria</taxon>
        <taxon>Pseudomonadati</taxon>
        <taxon>Bacteroidota</taxon>
        <taxon>Bacteroidia</taxon>
        <taxon>Bacteroidales</taxon>
        <taxon>Bacteroidaceae</taxon>
        <taxon>Phocaeicola</taxon>
    </lineage>
</organism>
<sequence length="310" mass="35914">MLNFLLDITPDKSQLLITIKLAGILREKKQEVYYTYTSNPAFTPVLYNKGISNCVLYPDDFRWLKPDLTLLDCRHAAHASLYRQLAIDYIFIAMQLPNQKNIQDKDISVLYLPPTPYLSSGSGPRVESLAKRLQDIKKDKGRNIIVGLLGKGNKNSKILEDFYRVIKRSSIRNPRYQFILLTDIQNVYQSFELPGNMELFRTLNLNTILPLCDLALTDSYSDVWLDCTFAQIPVLRYSPKNMINITPMKLEQQIEYALQNKITLTQKAKELCDFFERKNREINKIADMLIERAERNRYNSCGHPAAHLLK</sequence>
<dbReference type="EMBL" id="BQOB01000001">
    <property type="protein sequence ID" value="GKH79429.1"/>
    <property type="molecule type" value="Genomic_DNA"/>
</dbReference>
<evidence type="ECO:0000313" key="2">
    <source>
        <dbReference type="EMBL" id="KAA5381933.1"/>
    </source>
</evidence>
<dbReference type="Proteomes" id="UP000481616">
    <property type="component" value="Unassembled WGS sequence"/>
</dbReference>
<dbReference type="SUPFAM" id="SSF53756">
    <property type="entry name" value="UDP-Glycosyltransferase/glycogen phosphorylase"/>
    <property type="match status" value="1"/>
</dbReference>
<reference evidence="6 7" key="1">
    <citation type="journal article" date="2019" name="Nat. Med.">
        <title>A library of human gut bacterial isolates paired with longitudinal multiomics data enables mechanistic microbiome research.</title>
        <authorList>
            <person name="Poyet M."/>
            <person name="Groussin M."/>
            <person name="Gibbons S.M."/>
            <person name="Avila-Pacheco J."/>
            <person name="Jiang X."/>
            <person name="Kearney S.M."/>
            <person name="Perrotta A.R."/>
            <person name="Berdy B."/>
            <person name="Zhao S."/>
            <person name="Lieberman T.D."/>
            <person name="Swanson P.K."/>
            <person name="Smith M."/>
            <person name="Roesemann S."/>
            <person name="Alexander J.E."/>
            <person name="Rich S.A."/>
            <person name="Livny J."/>
            <person name="Vlamakis H."/>
            <person name="Clish C."/>
            <person name="Bullock K."/>
            <person name="Deik A."/>
            <person name="Scott J."/>
            <person name="Pierce K.A."/>
            <person name="Xavier R.J."/>
            <person name="Alm E.J."/>
        </authorList>
    </citation>
    <scope>NUCLEOTIDE SEQUENCE [LARGE SCALE GENOMIC DNA]</scope>
    <source>
        <strain evidence="3 8">BIOML-A1</strain>
        <strain evidence="4 7">BIOML-A4</strain>
        <strain evidence="2 6">BIOML-A5</strain>
    </source>
</reference>
<dbReference type="EMBL" id="VVZA01000013">
    <property type="protein sequence ID" value="KAA5403654.1"/>
    <property type="molecule type" value="Genomic_DNA"/>
</dbReference>
<evidence type="ECO:0000313" key="8">
    <source>
        <dbReference type="Proteomes" id="UP000481616"/>
    </source>
</evidence>
<dbReference type="Proteomes" id="UP000777173">
    <property type="component" value="Unassembled WGS sequence"/>
</dbReference>
<evidence type="ECO:0000313" key="7">
    <source>
        <dbReference type="Proteomes" id="UP000441162"/>
    </source>
</evidence>
<evidence type="ECO:0000313" key="4">
    <source>
        <dbReference type="EMBL" id="KAA5403654.1"/>
    </source>
</evidence>
<evidence type="ECO:0000313" key="6">
    <source>
        <dbReference type="Proteomes" id="UP000347681"/>
    </source>
</evidence>
<proteinExistence type="predicted"/>
<dbReference type="eggNOG" id="ENOG503100R">
    <property type="taxonomic scope" value="Bacteria"/>
</dbReference>
<dbReference type="Proteomes" id="UP000441162">
    <property type="component" value="Unassembled WGS sequence"/>
</dbReference>
<gene>
    <name evidence="1" type="ORF">CE91St7_03130</name>
    <name evidence="4" type="ORF">F2Y51_15025</name>
    <name evidence="3" type="ORF">F2Y58_16025</name>
    <name evidence="2" type="ORF">F2Y61_14545</name>
    <name evidence="5" type="ORF">KSU80_19925</name>
</gene>
<dbReference type="KEGG" id="bdo:EL88_20530"/>